<keyword evidence="1" id="KW-0472">Membrane</keyword>
<proteinExistence type="predicted"/>
<dbReference type="EMBL" id="DVMM01000061">
    <property type="protein sequence ID" value="HIU29240.1"/>
    <property type="molecule type" value="Genomic_DNA"/>
</dbReference>
<protein>
    <submittedName>
        <fullName evidence="3">Phosphodiester glycosidase family protein</fullName>
    </submittedName>
</protein>
<name>A0A9D1L9L1_9CLOT</name>
<dbReference type="PANTHER" id="PTHR40446:SF2">
    <property type="entry name" value="N-ACETYLGLUCOSAMINE-1-PHOSPHODIESTER ALPHA-N-ACETYLGLUCOSAMINIDASE"/>
    <property type="match status" value="1"/>
</dbReference>
<keyword evidence="3" id="KW-0378">Hydrolase</keyword>
<dbReference type="InterPro" id="IPR018711">
    <property type="entry name" value="NAGPA"/>
</dbReference>
<organism evidence="3 4">
    <name type="scientific">Candidatus Egerieisoma faecipullorum</name>
    <dbReference type="NCBI Taxonomy" id="2840963"/>
    <lineage>
        <taxon>Bacteria</taxon>
        <taxon>Bacillati</taxon>
        <taxon>Bacillota</taxon>
        <taxon>Clostridia</taxon>
        <taxon>Eubacteriales</taxon>
        <taxon>Clostridiaceae</taxon>
        <taxon>Clostridiaceae incertae sedis</taxon>
        <taxon>Candidatus Egerieisoma</taxon>
    </lineage>
</organism>
<dbReference type="Pfam" id="PF09992">
    <property type="entry name" value="NAGPA"/>
    <property type="match status" value="1"/>
</dbReference>
<feature type="transmembrane region" description="Helical" evidence="1">
    <location>
        <begin position="479"/>
        <end position="501"/>
    </location>
</feature>
<evidence type="ECO:0000313" key="3">
    <source>
        <dbReference type="EMBL" id="HIU29240.1"/>
    </source>
</evidence>
<dbReference type="GO" id="GO:0016798">
    <property type="term" value="F:hydrolase activity, acting on glycosyl bonds"/>
    <property type="evidence" value="ECO:0007669"/>
    <property type="project" value="UniProtKB-KW"/>
</dbReference>
<keyword evidence="1" id="KW-1133">Transmembrane helix</keyword>
<sequence>MRSERKTTRAAVSAFAILFSAITVLSGSRLRAEEQNLPEDAQNITSRELYHGVTLTSFALSADSKYGLNKVSVVEFDPAQSDLYIDVTNMAEYSDTLKTVEKTVAEFNEKNGEGKTAIAAVNGDLWMVSYAHARVEGAGTTYGGYSDAVVTKALTVPRGFNMYGGEIITSAHMSQETPFEGAFQSFGFTADNKPYLGQPTVTVNVKNVTQNTDAEKVDGINRLPAKNALVMYTDKGALSHYALDEAYEVVIDCAEDYVVRHGAAIKGTVTAICKEGDEDLPMQANRIILTARGSRPTSRIESFQVGDEIEITVSVKDLFGNDEAWQNEIVNAVGGHMVFANDGKYSSIGDSTTYPTTILAETNSGTVLFIQNDGRQADYSLGFRFSDYTRLAQEFDIKNGFILDGGGSSTLVALADSGYELVNRPSDKDENGNYGQPRSVVNSVILSYGTDRNAPEESETASAAPAETAGASAAGGSGLGWKIALIAGSVVCFIIAVLLAVRAGNKKYGKDK</sequence>
<dbReference type="AlphaFoldDB" id="A0A9D1L9L1"/>
<feature type="domain" description="Phosphodiester glycosidase" evidence="2">
    <location>
        <begin position="300"/>
        <end position="445"/>
    </location>
</feature>
<reference evidence="3" key="1">
    <citation type="submission" date="2020-10" db="EMBL/GenBank/DDBJ databases">
        <authorList>
            <person name="Gilroy R."/>
        </authorList>
    </citation>
    <scope>NUCLEOTIDE SEQUENCE</scope>
    <source>
        <strain evidence="3">CHK195-4489</strain>
    </source>
</reference>
<accession>A0A9D1L9L1</accession>
<evidence type="ECO:0000313" key="4">
    <source>
        <dbReference type="Proteomes" id="UP000824089"/>
    </source>
</evidence>
<evidence type="ECO:0000259" key="2">
    <source>
        <dbReference type="Pfam" id="PF09992"/>
    </source>
</evidence>
<dbReference type="Proteomes" id="UP000824089">
    <property type="component" value="Unassembled WGS sequence"/>
</dbReference>
<reference evidence="3" key="2">
    <citation type="journal article" date="2021" name="PeerJ">
        <title>Extensive microbial diversity within the chicken gut microbiome revealed by metagenomics and culture.</title>
        <authorList>
            <person name="Gilroy R."/>
            <person name="Ravi A."/>
            <person name="Getino M."/>
            <person name="Pursley I."/>
            <person name="Horton D.L."/>
            <person name="Alikhan N.F."/>
            <person name="Baker D."/>
            <person name="Gharbi K."/>
            <person name="Hall N."/>
            <person name="Watson M."/>
            <person name="Adriaenssens E.M."/>
            <person name="Foster-Nyarko E."/>
            <person name="Jarju S."/>
            <person name="Secka A."/>
            <person name="Antonio M."/>
            <person name="Oren A."/>
            <person name="Chaudhuri R.R."/>
            <person name="La Ragione R."/>
            <person name="Hildebrand F."/>
            <person name="Pallen M.J."/>
        </authorList>
    </citation>
    <scope>NUCLEOTIDE SEQUENCE</scope>
    <source>
        <strain evidence="3">CHK195-4489</strain>
    </source>
</reference>
<keyword evidence="1" id="KW-0812">Transmembrane</keyword>
<dbReference type="PANTHER" id="PTHR40446">
    <property type="entry name" value="N-ACETYLGLUCOSAMINE-1-PHOSPHODIESTER ALPHA-N-ACETYLGLUCOSAMINIDASE"/>
    <property type="match status" value="1"/>
</dbReference>
<evidence type="ECO:0000256" key="1">
    <source>
        <dbReference type="SAM" id="Phobius"/>
    </source>
</evidence>
<keyword evidence="3" id="KW-0326">Glycosidase</keyword>
<gene>
    <name evidence="3" type="ORF">IAD50_02965</name>
</gene>
<comment type="caution">
    <text evidence="3">The sequence shown here is derived from an EMBL/GenBank/DDBJ whole genome shotgun (WGS) entry which is preliminary data.</text>
</comment>